<dbReference type="AlphaFoldDB" id="A0AAD6QZ27"/>
<evidence type="ECO:0000256" key="1">
    <source>
        <dbReference type="SAM" id="MobiDB-lite"/>
    </source>
</evidence>
<keyword evidence="3" id="KW-1185">Reference proteome</keyword>
<sequence>MQTDRDQMNKTNRIPNSSPSSEQNRTRPIIITIEHAGLRYLIVNGLGVSRFSSIVQIVVFPHEIPSYHRQYEWLNGSQYKSIELVKSDWVATRKSPPSAIDYWGFDLKNLSTPHKIKRQYEWLIGSQYNPIELAKSNWVAIRKPPPCAIDSWGLGLFKY</sequence>
<organism evidence="2 3">
    <name type="scientific">Populus alba x Populus x berolinensis</name>
    <dbReference type="NCBI Taxonomy" id="444605"/>
    <lineage>
        <taxon>Eukaryota</taxon>
        <taxon>Viridiplantae</taxon>
        <taxon>Streptophyta</taxon>
        <taxon>Embryophyta</taxon>
        <taxon>Tracheophyta</taxon>
        <taxon>Spermatophyta</taxon>
        <taxon>Magnoliopsida</taxon>
        <taxon>eudicotyledons</taxon>
        <taxon>Gunneridae</taxon>
        <taxon>Pentapetalae</taxon>
        <taxon>rosids</taxon>
        <taxon>fabids</taxon>
        <taxon>Malpighiales</taxon>
        <taxon>Salicaceae</taxon>
        <taxon>Saliceae</taxon>
        <taxon>Populus</taxon>
    </lineage>
</organism>
<dbReference type="Proteomes" id="UP001164929">
    <property type="component" value="Chromosome 4"/>
</dbReference>
<reference evidence="2 3" key="1">
    <citation type="journal article" date="2023" name="Mol. Ecol. Resour.">
        <title>Chromosome-level genome assembly of a triploid poplar Populus alba 'Berolinensis'.</title>
        <authorList>
            <person name="Chen S."/>
            <person name="Yu Y."/>
            <person name="Wang X."/>
            <person name="Wang S."/>
            <person name="Zhang T."/>
            <person name="Zhou Y."/>
            <person name="He R."/>
            <person name="Meng N."/>
            <person name="Wang Y."/>
            <person name="Liu W."/>
            <person name="Liu Z."/>
            <person name="Liu J."/>
            <person name="Guo Q."/>
            <person name="Huang H."/>
            <person name="Sederoff R.R."/>
            <person name="Wang G."/>
            <person name="Qu G."/>
            <person name="Chen S."/>
        </authorList>
    </citation>
    <scope>NUCLEOTIDE SEQUENCE [LARGE SCALE GENOMIC DNA]</scope>
    <source>
        <strain evidence="2">SC-2020</strain>
    </source>
</reference>
<gene>
    <name evidence="2" type="ORF">NC653_010131</name>
</gene>
<evidence type="ECO:0000313" key="3">
    <source>
        <dbReference type="Proteomes" id="UP001164929"/>
    </source>
</evidence>
<protein>
    <submittedName>
        <fullName evidence="2">Uncharacterized protein</fullName>
    </submittedName>
</protein>
<accession>A0AAD6QZ27</accession>
<dbReference type="EMBL" id="JAQIZT010000004">
    <property type="protein sequence ID" value="KAJ6999341.1"/>
    <property type="molecule type" value="Genomic_DNA"/>
</dbReference>
<evidence type="ECO:0000313" key="2">
    <source>
        <dbReference type="EMBL" id="KAJ6999341.1"/>
    </source>
</evidence>
<feature type="region of interest" description="Disordered" evidence="1">
    <location>
        <begin position="1"/>
        <end position="26"/>
    </location>
</feature>
<comment type="caution">
    <text evidence="2">The sequence shown here is derived from an EMBL/GenBank/DDBJ whole genome shotgun (WGS) entry which is preliminary data.</text>
</comment>
<name>A0AAD6QZ27_9ROSI</name>
<feature type="compositionally biased region" description="Polar residues" evidence="1">
    <location>
        <begin position="9"/>
        <end position="23"/>
    </location>
</feature>
<proteinExistence type="predicted"/>